<evidence type="ECO:0000256" key="1">
    <source>
        <dbReference type="SAM" id="MobiDB-lite"/>
    </source>
</evidence>
<sequence>MSQLAVAALSSVWADPEQPSIPTPSSSTAPSDSSSESTKPTKNSKKASAKKAKVPIRNLLEESKIQSYLDHIAETSNTVTLADVARLRPSRHSDATTPEYENEYNALVDRLSSSFSKKQLKMFGEMMGVKQNLKGSTKKHYAVRIIEGAWNWPSLTEIQQKKRDWSEVNYKYGANLHALSRKYNVHVGFSTKPQLSLNAEGLLGDLKQLEEHIRLFKEDIAEDYHNLSSEKPISAALLQRISRLSGAFTEQFGKGQIRISFKKSEPRTVFIAKRLVTHILCDMETASGSILAHVPPEAPSSATPSLSLLPHNYALYPFLSSRSLPWNINASGAFRARKSLDEAEFWTWKRTLLIFDKCFFFTLPDRPESQSRIISASLGHILLTPPPSTDVSLNPPLKGPWPISRLLKWVREEHVGRLFMPL</sequence>
<name>A0A6A4IK49_9AGAR</name>
<evidence type="ECO:0000313" key="3">
    <source>
        <dbReference type="Proteomes" id="UP000799118"/>
    </source>
</evidence>
<reference evidence="2" key="1">
    <citation type="journal article" date="2019" name="Environ. Microbiol.">
        <title>Fungal ecological strategies reflected in gene transcription - a case study of two litter decomposers.</title>
        <authorList>
            <person name="Barbi F."/>
            <person name="Kohler A."/>
            <person name="Barry K."/>
            <person name="Baskaran P."/>
            <person name="Daum C."/>
            <person name="Fauchery L."/>
            <person name="Ihrmark K."/>
            <person name="Kuo A."/>
            <person name="LaButti K."/>
            <person name="Lipzen A."/>
            <person name="Morin E."/>
            <person name="Grigoriev I.V."/>
            <person name="Henrissat B."/>
            <person name="Lindahl B."/>
            <person name="Martin F."/>
        </authorList>
    </citation>
    <scope>NUCLEOTIDE SEQUENCE</scope>
    <source>
        <strain evidence="2">JB14</strain>
    </source>
</reference>
<proteinExistence type="predicted"/>
<protein>
    <submittedName>
        <fullName evidence="2">Uncharacterized protein</fullName>
    </submittedName>
</protein>
<dbReference type="OrthoDB" id="3362817at2759"/>
<accession>A0A6A4IK49</accession>
<dbReference type="AlphaFoldDB" id="A0A6A4IK49"/>
<dbReference type="EMBL" id="ML769384">
    <property type="protein sequence ID" value="KAE9411001.1"/>
    <property type="molecule type" value="Genomic_DNA"/>
</dbReference>
<gene>
    <name evidence="2" type="ORF">BT96DRAFT_983660</name>
</gene>
<feature type="compositionally biased region" description="Basic residues" evidence="1">
    <location>
        <begin position="42"/>
        <end position="53"/>
    </location>
</feature>
<keyword evidence="3" id="KW-1185">Reference proteome</keyword>
<organism evidence="2 3">
    <name type="scientific">Gymnopus androsaceus JB14</name>
    <dbReference type="NCBI Taxonomy" id="1447944"/>
    <lineage>
        <taxon>Eukaryota</taxon>
        <taxon>Fungi</taxon>
        <taxon>Dikarya</taxon>
        <taxon>Basidiomycota</taxon>
        <taxon>Agaricomycotina</taxon>
        <taxon>Agaricomycetes</taxon>
        <taxon>Agaricomycetidae</taxon>
        <taxon>Agaricales</taxon>
        <taxon>Marasmiineae</taxon>
        <taxon>Omphalotaceae</taxon>
        <taxon>Gymnopus</taxon>
    </lineage>
</organism>
<evidence type="ECO:0000313" key="2">
    <source>
        <dbReference type="EMBL" id="KAE9411001.1"/>
    </source>
</evidence>
<feature type="region of interest" description="Disordered" evidence="1">
    <location>
        <begin position="1"/>
        <end position="53"/>
    </location>
</feature>
<dbReference type="Proteomes" id="UP000799118">
    <property type="component" value="Unassembled WGS sequence"/>
</dbReference>
<feature type="compositionally biased region" description="Low complexity" evidence="1">
    <location>
        <begin position="23"/>
        <end position="41"/>
    </location>
</feature>